<evidence type="ECO:0000259" key="1">
    <source>
        <dbReference type="PROSITE" id="PS50994"/>
    </source>
</evidence>
<proteinExistence type="predicted"/>
<reference evidence="2 3" key="1">
    <citation type="journal article" date="2021" name="Elife">
        <title>Chloroplast acquisition without the gene transfer in kleptoplastic sea slugs, Plakobranchus ocellatus.</title>
        <authorList>
            <person name="Maeda T."/>
            <person name="Takahashi S."/>
            <person name="Yoshida T."/>
            <person name="Shimamura S."/>
            <person name="Takaki Y."/>
            <person name="Nagai Y."/>
            <person name="Toyoda A."/>
            <person name="Suzuki Y."/>
            <person name="Arimoto A."/>
            <person name="Ishii H."/>
            <person name="Satoh N."/>
            <person name="Nishiyama T."/>
            <person name="Hasebe M."/>
            <person name="Maruyama T."/>
            <person name="Minagawa J."/>
            <person name="Obokata J."/>
            <person name="Shigenobu S."/>
        </authorList>
    </citation>
    <scope>NUCLEOTIDE SEQUENCE [LARGE SCALE GENOMIC DNA]</scope>
</reference>
<dbReference type="InterPro" id="IPR041588">
    <property type="entry name" value="Integrase_H2C2"/>
</dbReference>
<dbReference type="Gene3D" id="1.10.340.70">
    <property type="match status" value="1"/>
</dbReference>
<protein>
    <submittedName>
        <fullName evidence="2">Gypsy retrotransposon integrase 1</fullName>
    </submittedName>
</protein>
<organism evidence="2 3">
    <name type="scientific">Plakobranchus ocellatus</name>
    <dbReference type="NCBI Taxonomy" id="259542"/>
    <lineage>
        <taxon>Eukaryota</taxon>
        <taxon>Metazoa</taxon>
        <taxon>Spiralia</taxon>
        <taxon>Lophotrochozoa</taxon>
        <taxon>Mollusca</taxon>
        <taxon>Gastropoda</taxon>
        <taxon>Heterobranchia</taxon>
        <taxon>Euthyneura</taxon>
        <taxon>Panpulmonata</taxon>
        <taxon>Sacoglossa</taxon>
        <taxon>Placobranchoidea</taxon>
        <taxon>Plakobranchidae</taxon>
        <taxon>Plakobranchus</taxon>
    </lineage>
</organism>
<dbReference type="GO" id="GO:0015074">
    <property type="term" value="P:DNA integration"/>
    <property type="evidence" value="ECO:0007669"/>
    <property type="project" value="InterPro"/>
</dbReference>
<dbReference type="InterPro" id="IPR050951">
    <property type="entry name" value="Retrovirus_Pol_polyprotein"/>
</dbReference>
<dbReference type="Proteomes" id="UP000735302">
    <property type="component" value="Unassembled WGS sequence"/>
</dbReference>
<dbReference type="Pfam" id="PF17921">
    <property type="entry name" value="Integrase_H2C2"/>
    <property type="match status" value="1"/>
</dbReference>
<sequence>MEVVAGVIILRKGTDRPVFRVALIQPREVLLVHPPGTEINLMLLARMLATFILDLVRAVVLSEDPSLKPWFERVGLQPVAGASFRIEDGILKRLHAKLEFSSVQTTIAVPESLRQVVLSYAHESDLSGHSGFRKTLSAIRDYFSWPGVCSDVKNYTTSCHVCQIKPRTGRDWPAPFQQVPIVSEPFERVIIDLVGPLPISSDKYDYLLTLVVSTRWAEAVPLRRITAKDVAEALFSIFTRLGFPKEIQLDRGQQFMSNLLAEFNSLCNIKHFVSTPYHLQTNGIVERFHSTLKSMIRKLSHESPSEWCRFVPAALFAYRGQVHSSTGFSPFFLLFGRAPRGPRQILSDVFLNKNLSRDTSFQYHYVIDLHNRIRKGWRIAQESVRHSASESRLRHEPKSRAYCVCISISEEDGGEIGSLVATPPLASESSSVVIDPSLSASQVQDVKELLLEFQDILTSAPGCTDTLCHEIRLTTDDVIRVKPYPLPFAARDFVTQEVNDLSSLGVIEPSDSPYCFPIVVVKKKDGSMRLCIDFRKLNAVTVFDAENIPRQEDLFNQLSHATVFSSCDLCKAYW</sequence>
<dbReference type="SUPFAM" id="SSF53098">
    <property type="entry name" value="Ribonuclease H-like"/>
    <property type="match status" value="1"/>
</dbReference>
<dbReference type="PROSITE" id="PS50994">
    <property type="entry name" value="INTEGRASE"/>
    <property type="match status" value="1"/>
</dbReference>
<dbReference type="PANTHER" id="PTHR37984:SF15">
    <property type="entry name" value="INTEGRASE CATALYTIC DOMAIN-CONTAINING PROTEIN"/>
    <property type="match status" value="1"/>
</dbReference>
<accession>A0AAV3XVY2</accession>
<dbReference type="PANTHER" id="PTHR37984">
    <property type="entry name" value="PROTEIN CBG26694"/>
    <property type="match status" value="1"/>
</dbReference>
<dbReference type="Gene3D" id="3.30.70.270">
    <property type="match status" value="1"/>
</dbReference>
<comment type="caution">
    <text evidence="2">The sequence shown here is derived from an EMBL/GenBank/DDBJ whole genome shotgun (WGS) entry which is preliminary data.</text>
</comment>
<dbReference type="InterPro" id="IPR001584">
    <property type="entry name" value="Integrase_cat-core"/>
</dbReference>
<dbReference type="EMBL" id="BLXT01000641">
    <property type="protein sequence ID" value="GFN79145.1"/>
    <property type="molecule type" value="Genomic_DNA"/>
</dbReference>
<dbReference type="SUPFAM" id="SSF56672">
    <property type="entry name" value="DNA/RNA polymerases"/>
    <property type="match status" value="1"/>
</dbReference>
<dbReference type="CDD" id="cd01647">
    <property type="entry name" value="RT_LTR"/>
    <property type="match status" value="1"/>
</dbReference>
<evidence type="ECO:0000313" key="2">
    <source>
        <dbReference type="EMBL" id="GFN79145.1"/>
    </source>
</evidence>
<dbReference type="InterPro" id="IPR043502">
    <property type="entry name" value="DNA/RNA_pol_sf"/>
</dbReference>
<dbReference type="InterPro" id="IPR043128">
    <property type="entry name" value="Rev_trsase/Diguanyl_cyclase"/>
</dbReference>
<gene>
    <name evidence="2" type="ORF">PoB_000565100</name>
</gene>
<dbReference type="FunFam" id="1.10.340.70:FF:000001">
    <property type="entry name" value="Retrovirus-related Pol polyprotein from transposon gypsy-like Protein"/>
    <property type="match status" value="1"/>
</dbReference>
<dbReference type="InterPro" id="IPR036397">
    <property type="entry name" value="RNaseH_sf"/>
</dbReference>
<dbReference type="InterPro" id="IPR012337">
    <property type="entry name" value="RNaseH-like_sf"/>
</dbReference>
<dbReference type="Gene3D" id="3.10.10.10">
    <property type="entry name" value="HIV Type 1 Reverse Transcriptase, subunit A, domain 1"/>
    <property type="match status" value="1"/>
</dbReference>
<dbReference type="AlphaFoldDB" id="A0AAV3XVY2"/>
<feature type="domain" description="Integrase catalytic" evidence="1">
    <location>
        <begin position="181"/>
        <end position="338"/>
    </location>
</feature>
<dbReference type="GO" id="GO:0003676">
    <property type="term" value="F:nucleic acid binding"/>
    <property type="evidence" value="ECO:0007669"/>
    <property type="project" value="InterPro"/>
</dbReference>
<dbReference type="FunFam" id="3.30.420.10:FF:000032">
    <property type="entry name" value="Retrovirus-related Pol polyprotein from transposon 297-like Protein"/>
    <property type="match status" value="1"/>
</dbReference>
<keyword evidence="3" id="KW-1185">Reference proteome</keyword>
<name>A0AAV3XVY2_9GAST</name>
<dbReference type="Gene3D" id="3.30.420.10">
    <property type="entry name" value="Ribonuclease H-like superfamily/Ribonuclease H"/>
    <property type="match status" value="1"/>
</dbReference>
<evidence type="ECO:0000313" key="3">
    <source>
        <dbReference type="Proteomes" id="UP000735302"/>
    </source>
</evidence>